<dbReference type="EMBL" id="DNAA01000111">
    <property type="protein sequence ID" value="HBA08899.1"/>
    <property type="molecule type" value="Genomic_DNA"/>
</dbReference>
<feature type="compositionally biased region" description="Basic residues" evidence="1">
    <location>
        <begin position="86"/>
        <end position="96"/>
    </location>
</feature>
<evidence type="ECO:0008006" key="4">
    <source>
        <dbReference type="Google" id="ProtNLM"/>
    </source>
</evidence>
<evidence type="ECO:0000256" key="1">
    <source>
        <dbReference type="SAM" id="MobiDB-lite"/>
    </source>
</evidence>
<gene>
    <name evidence="2" type="ORF">DCW48_04585</name>
</gene>
<comment type="caution">
    <text evidence="2">The sequence shown here is derived from an EMBL/GenBank/DDBJ whole genome shotgun (WGS) entry which is preliminary data.</text>
</comment>
<dbReference type="AlphaFoldDB" id="A0A351RA28"/>
<evidence type="ECO:0000313" key="2">
    <source>
        <dbReference type="EMBL" id="HBA08899.1"/>
    </source>
</evidence>
<dbReference type="STRING" id="1132855.GCA_000384255_02251"/>
<reference evidence="2 3" key="1">
    <citation type="journal article" date="2018" name="Nat. Biotechnol.">
        <title>A standardized bacterial taxonomy based on genome phylogeny substantially revises the tree of life.</title>
        <authorList>
            <person name="Parks D.H."/>
            <person name="Chuvochina M."/>
            <person name="Waite D.W."/>
            <person name="Rinke C."/>
            <person name="Skarshewski A."/>
            <person name="Chaumeil P.A."/>
            <person name="Hugenholtz P."/>
        </authorList>
    </citation>
    <scope>NUCLEOTIDE SEQUENCE [LARGE SCALE GENOMIC DNA]</scope>
    <source>
        <strain evidence="2">UBA9958</strain>
    </source>
</reference>
<proteinExistence type="predicted"/>
<dbReference type="Proteomes" id="UP000264313">
    <property type="component" value="Unassembled WGS sequence"/>
</dbReference>
<name>A0A351RA28_9PROT</name>
<feature type="region of interest" description="Disordered" evidence="1">
    <location>
        <begin position="86"/>
        <end position="109"/>
    </location>
</feature>
<organism evidence="2 3">
    <name type="scientific">Methylotenera mobilis</name>
    <dbReference type="NCBI Taxonomy" id="359408"/>
    <lineage>
        <taxon>Bacteria</taxon>
        <taxon>Pseudomonadati</taxon>
        <taxon>Pseudomonadota</taxon>
        <taxon>Betaproteobacteria</taxon>
        <taxon>Nitrosomonadales</taxon>
        <taxon>Methylophilaceae</taxon>
        <taxon>Methylotenera</taxon>
    </lineage>
</organism>
<evidence type="ECO:0000313" key="3">
    <source>
        <dbReference type="Proteomes" id="UP000264313"/>
    </source>
</evidence>
<sequence>MAYVLKNHLGQIVASSATEKLSDEWVEIVATDKAYIDFLEKSLAESDPFRESDIHLARVLEDLISLLIERNVIRFTDLPEHAQKRLNQRQSMRSKSHLAGILDDSSELF</sequence>
<protein>
    <recommendedName>
        <fullName evidence="4">Tryptophan synthase subunit beta like protein</fullName>
    </recommendedName>
</protein>
<accession>A0A351RA28</accession>